<dbReference type="Pfam" id="PF13483">
    <property type="entry name" value="Lactamase_B_3"/>
    <property type="match status" value="1"/>
</dbReference>
<dbReference type="Gene3D" id="3.60.15.10">
    <property type="entry name" value="Ribonuclease Z/Hydroxyacylglutathione hydrolase-like"/>
    <property type="match status" value="1"/>
</dbReference>
<dbReference type="AlphaFoldDB" id="A0A543I409"/>
<evidence type="ECO:0000313" key="2">
    <source>
        <dbReference type="Proteomes" id="UP000318331"/>
    </source>
</evidence>
<keyword evidence="2" id="KW-1185">Reference proteome</keyword>
<dbReference type="PANTHER" id="PTHR43546:SF3">
    <property type="entry name" value="UPF0173 METAL-DEPENDENT HYDROLASE MJ1163"/>
    <property type="match status" value="1"/>
</dbReference>
<comment type="caution">
    <text evidence="1">The sequence shown here is derived from an EMBL/GenBank/DDBJ whole genome shotgun (WGS) entry which is preliminary data.</text>
</comment>
<dbReference type="RefSeq" id="WP_141915033.1">
    <property type="nucleotide sequence ID" value="NZ_BAAAYS010000013.1"/>
</dbReference>
<dbReference type="SUPFAM" id="SSF56281">
    <property type="entry name" value="Metallo-hydrolase/oxidoreductase"/>
    <property type="match status" value="1"/>
</dbReference>
<proteinExistence type="predicted"/>
<dbReference type="PANTHER" id="PTHR43546">
    <property type="entry name" value="UPF0173 METAL-DEPENDENT HYDROLASE MJ1163-RELATED"/>
    <property type="match status" value="1"/>
</dbReference>
<organism evidence="1 2">
    <name type="scientific">Klugiella xanthotipulae</name>
    <dbReference type="NCBI Taxonomy" id="244735"/>
    <lineage>
        <taxon>Bacteria</taxon>
        <taxon>Bacillati</taxon>
        <taxon>Actinomycetota</taxon>
        <taxon>Actinomycetes</taxon>
        <taxon>Micrococcales</taxon>
        <taxon>Microbacteriaceae</taxon>
        <taxon>Klugiella</taxon>
    </lineage>
</organism>
<gene>
    <name evidence="1" type="ORF">FB466_0128</name>
</gene>
<protein>
    <submittedName>
        <fullName evidence="1">L-ascorbate metabolism protein UlaG (Beta-lactamase superfamily)</fullName>
    </submittedName>
</protein>
<evidence type="ECO:0000313" key="1">
    <source>
        <dbReference type="EMBL" id="TQM65332.1"/>
    </source>
</evidence>
<name>A0A543I409_9MICO</name>
<dbReference type="OrthoDB" id="3190691at2"/>
<sequence>MRLTKFEHAALLLEKEGKKIFVDPGNMTTPLTEVDNTVAVVITHQHPDHWTPEQLARVHELSPEARVFSTAAVAEACPGVDVTVVTAGDTHRVGPFTLRFFGDTHAVIHRSIPVIDNVGVLINGELFYGGDSLVPPAGLAVDVLAVPAGAPWLTIGAVMDYVVAVAPRRSFPTHEMGLSRWGKDLAADRIRWATEAGGGQYLPLEPFDSYEI</sequence>
<dbReference type="InterPro" id="IPR036866">
    <property type="entry name" value="RibonucZ/Hydroxyglut_hydro"/>
</dbReference>
<accession>A0A543I409</accession>
<dbReference type="InterPro" id="IPR050114">
    <property type="entry name" value="UPF0173_UPF0282_UlaG_hydrolase"/>
</dbReference>
<reference evidence="1 2" key="1">
    <citation type="submission" date="2019-06" db="EMBL/GenBank/DDBJ databases">
        <title>Sequencing the genomes of 1000 actinobacteria strains.</title>
        <authorList>
            <person name="Klenk H.-P."/>
        </authorList>
    </citation>
    <scope>NUCLEOTIDE SEQUENCE [LARGE SCALE GENOMIC DNA]</scope>
    <source>
        <strain evidence="1 2">DSM 18031</strain>
    </source>
</reference>
<dbReference type="EMBL" id="VFPN01000001">
    <property type="protein sequence ID" value="TQM65332.1"/>
    <property type="molecule type" value="Genomic_DNA"/>
</dbReference>
<dbReference type="Proteomes" id="UP000318331">
    <property type="component" value="Unassembled WGS sequence"/>
</dbReference>